<dbReference type="GO" id="GO:0008995">
    <property type="term" value="F:ribonuclease E activity"/>
    <property type="evidence" value="ECO:0007669"/>
    <property type="project" value="UniProtKB-EC"/>
</dbReference>
<name>A0AAF0BJ70_9PROT</name>
<comment type="cofactor">
    <cofactor evidence="15">
        <name>Mg(2+)</name>
        <dbReference type="ChEBI" id="CHEBI:18420"/>
    </cofactor>
    <text evidence="15">Binds 1 Mg(2+) ion per subunit.</text>
</comment>
<protein>
    <recommendedName>
        <fullName evidence="15">Ribonuclease E</fullName>
        <shortName evidence="15">RNase E</shortName>
        <ecNumber evidence="15">3.1.26.12</ecNumber>
    </recommendedName>
</protein>
<reference evidence="18" key="1">
    <citation type="submission" date="2023-01" db="EMBL/GenBank/DDBJ databases">
        <title>The genome sequence of Kordiimonadaceae bacterium 6D33.</title>
        <authorList>
            <person name="Liu Y."/>
        </authorList>
    </citation>
    <scope>NUCLEOTIDE SEQUENCE</scope>
    <source>
        <strain evidence="18">6D33</strain>
    </source>
</reference>
<feature type="compositionally biased region" description="Basic and acidic residues" evidence="16">
    <location>
        <begin position="607"/>
        <end position="620"/>
    </location>
</feature>
<evidence type="ECO:0000256" key="1">
    <source>
        <dbReference type="ARBA" id="ARBA00005663"/>
    </source>
</evidence>
<dbReference type="GO" id="GO:0005737">
    <property type="term" value="C:cytoplasm"/>
    <property type="evidence" value="ECO:0007669"/>
    <property type="project" value="UniProtKB-SubCell"/>
</dbReference>
<sequence>MSTRMLIDARHPEETRVAVIEGSRVEEFDYESASRRQLKGNIYLARVTRVEPSLQAAFVEYGGNRHGFLAFSEIHPDYYQIPVEDRDKLKAEEFETAKVEEILPAPVKEAAAPVEAEADADAEHEDADGEEPIEATVLQENAEEEADAHLEEAAERRRSIRTLKRRYNIQEVIKRRQIILVQVVKEERGNKGAALTTYLSLAGRYCVLMSNSTHGGGISRKISSTADRKRLKSVIGELDVPAGMGLIIRTAGMQRTKAEIKRDYEYMLRLWSGIRELTLKSVAPALIYEEGDLIKRTIRDLYTREIDEILVEGEKGYRAAKDFMKLLMPSHARKVQHYKDRIPLFHRYQVESQLETMYQPVVTLKSGGYIVINPTEALISIDVNSGRATKEHNIEETALHTNLEAADEIARQLRLRDLAGLIVIDFIDMEERGNNRNVERRMKEALKADRARIQVGRISSFGLMEMSRQRLRPNLQETSMVTCSTCKGTGLVLSVEFAALNALRQLEEEGIRARSTVVRIATSPDVAIYILNKKRDALVELEAQYGYQIEVIAKTGFGNSDIELTREAGTPTIRAVEPATVITQENIAEFDAEDEEDDIEDIEEEEVRTNAREERGDADPRRKRRRRRRRGRGGEAERGDEQRTARRDEDGEEAAADEAGEGADEDNGEGEARADGESRSRRRRGRRGGRRRRGRGEEGQRDDVAAEDAGVATEARSEAADAEAADADAGEEAAADGNIPAPKPRRRRRVKRAEGAEGEAAVETAEAPAEEVKAEAEEAPAKKPRARRKTKAQLAAEAEAAAAETAVEAPAEEAKVEAEEAPAKKPRARRTTKAKPKAEEAAPEAAPEATEAPAEEAPAEPKKKAAPRKRKAPAKTAAAEAPAAAVKAEKSAAEPAAEPATAAPAAHPALQVTTVEAGADGDQPKRKGWWQRTFG</sequence>
<keyword evidence="2 15" id="KW-1003">Cell membrane</keyword>
<comment type="similarity">
    <text evidence="15">Belongs to the RNase E/G family. RNase E subfamily.</text>
</comment>
<evidence type="ECO:0000256" key="9">
    <source>
        <dbReference type="ARBA" id="ARBA00022730"/>
    </source>
</evidence>
<dbReference type="Proteomes" id="UP001217500">
    <property type="component" value="Chromosome"/>
</dbReference>
<evidence type="ECO:0000256" key="4">
    <source>
        <dbReference type="ARBA" id="ARBA00022519"/>
    </source>
</evidence>
<dbReference type="CDD" id="cd04453">
    <property type="entry name" value="S1_RNase_E"/>
    <property type="match status" value="1"/>
</dbReference>
<comment type="subunit">
    <text evidence="15">Homotetramer formed by a dimer of dimers.</text>
</comment>
<evidence type="ECO:0000256" key="5">
    <source>
        <dbReference type="ARBA" id="ARBA00022552"/>
    </source>
</evidence>
<keyword evidence="4 15" id="KW-0997">Cell inner membrane</keyword>
<dbReference type="GO" id="GO:0000049">
    <property type="term" value="F:tRNA binding"/>
    <property type="evidence" value="ECO:0007669"/>
    <property type="project" value="UniProtKB-KW"/>
</dbReference>
<keyword evidence="6 15" id="KW-0819">tRNA processing</keyword>
<dbReference type="GO" id="GO:0008270">
    <property type="term" value="F:zinc ion binding"/>
    <property type="evidence" value="ECO:0007669"/>
    <property type="project" value="UniProtKB-UniRule"/>
</dbReference>
<comment type="catalytic activity">
    <reaction evidence="15">
        <text>Endonucleolytic cleavage of single-stranded RNA in A- and U-rich regions.</text>
        <dbReference type="EC" id="3.1.26.12"/>
    </reaction>
</comment>
<dbReference type="InterPro" id="IPR028878">
    <property type="entry name" value="RNase_E"/>
</dbReference>
<dbReference type="GO" id="GO:0009898">
    <property type="term" value="C:cytoplasmic side of plasma membrane"/>
    <property type="evidence" value="ECO:0007669"/>
    <property type="project" value="UniProtKB-UniRule"/>
</dbReference>
<evidence type="ECO:0000256" key="13">
    <source>
        <dbReference type="ARBA" id="ARBA00022884"/>
    </source>
</evidence>
<evidence type="ECO:0000256" key="7">
    <source>
        <dbReference type="ARBA" id="ARBA00022722"/>
    </source>
</evidence>
<dbReference type="GO" id="GO:0000287">
    <property type="term" value="F:magnesium ion binding"/>
    <property type="evidence" value="ECO:0007669"/>
    <property type="project" value="UniProtKB-UniRule"/>
</dbReference>
<keyword evidence="19" id="KW-1185">Reference proteome</keyword>
<keyword evidence="10 15" id="KW-0255">Endonuclease</keyword>
<dbReference type="Gene3D" id="3.40.1260.20">
    <property type="entry name" value="Ribonuclease E, catalytic domain"/>
    <property type="match status" value="1"/>
</dbReference>
<feature type="compositionally biased region" description="Low complexity" evidence="16">
    <location>
        <begin position="843"/>
        <end position="852"/>
    </location>
</feature>
<feature type="compositionally biased region" description="Acidic residues" evidence="16">
    <location>
        <begin position="720"/>
        <end position="734"/>
    </location>
</feature>
<evidence type="ECO:0000256" key="14">
    <source>
        <dbReference type="ARBA" id="ARBA00023136"/>
    </source>
</evidence>
<feature type="binding site" evidence="15">
    <location>
        <position position="483"/>
    </location>
    <ligand>
        <name>Zn(2+)</name>
        <dbReference type="ChEBI" id="CHEBI:29105"/>
        <note>ligand shared between dimeric partners</note>
    </ligand>
</feature>
<keyword evidence="3 15" id="KW-0963">Cytoplasm</keyword>
<keyword evidence="12 15" id="KW-0460">Magnesium</keyword>
<comment type="subcellular location">
    <subcellularLocation>
        <location evidence="15">Cytoplasm</location>
    </subcellularLocation>
    <subcellularLocation>
        <location evidence="15">Cell inner membrane</location>
        <topology evidence="15">Peripheral membrane protein</topology>
        <orientation evidence="15">Cytoplasmic side</orientation>
    </subcellularLocation>
</comment>
<keyword evidence="8 15" id="KW-0479">Metal-binding</keyword>
<dbReference type="KEGG" id="gso:PH603_09480"/>
<comment type="cofactor">
    <cofactor evidence="15">
        <name>Zn(2+)</name>
        <dbReference type="ChEBI" id="CHEBI:29105"/>
    </cofactor>
    <text evidence="15">Binds 2 Zn(2+) ions per homotetramer.</text>
</comment>
<feature type="compositionally biased region" description="Low complexity" evidence="16">
    <location>
        <begin position="758"/>
        <end position="767"/>
    </location>
</feature>
<evidence type="ECO:0000256" key="15">
    <source>
        <dbReference type="HAMAP-Rule" id="MF_00970"/>
    </source>
</evidence>
<dbReference type="SUPFAM" id="SSF50249">
    <property type="entry name" value="Nucleic acid-binding proteins"/>
    <property type="match status" value="1"/>
</dbReference>
<evidence type="ECO:0000313" key="19">
    <source>
        <dbReference type="Proteomes" id="UP001217500"/>
    </source>
</evidence>
<dbReference type="GO" id="GO:0006364">
    <property type="term" value="P:rRNA processing"/>
    <property type="evidence" value="ECO:0007669"/>
    <property type="project" value="UniProtKB-UniRule"/>
</dbReference>
<keyword evidence="15" id="KW-0820">tRNA-binding</keyword>
<dbReference type="NCBIfam" id="TIGR00757">
    <property type="entry name" value="RNaseEG"/>
    <property type="match status" value="1"/>
</dbReference>
<evidence type="ECO:0000256" key="11">
    <source>
        <dbReference type="ARBA" id="ARBA00022801"/>
    </source>
</evidence>
<keyword evidence="5 15" id="KW-0698">rRNA processing</keyword>
<dbReference type="InterPro" id="IPR012340">
    <property type="entry name" value="NA-bd_OB-fold"/>
</dbReference>
<dbReference type="AlphaFoldDB" id="A0AAF0BJ70"/>
<evidence type="ECO:0000256" key="3">
    <source>
        <dbReference type="ARBA" id="ARBA00022490"/>
    </source>
</evidence>
<feature type="compositionally biased region" description="Low complexity" evidence="16">
    <location>
        <begin position="874"/>
        <end position="886"/>
    </location>
</feature>
<evidence type="ECO:0000313" key="18">
    <source>
        <dbReference type="EMBL" id="WCL52769.1"/>
    </source>
</evidence>
<feature type="binding site" evidence="15">
    <location>
        <position position="382"/>
    </location>
    <ligand>
        <name>Mg(2+)</name>
        <dbReference type="ChEBI" id="CHEBI:18420"/>
        <note>catalytic</note>
    </ligand>
</feature>
<dbReference type="SMART" id="SM00316">
    <property type="entry name" value="S1"/>
    <property type="match status" value="1"/>
</dbReference>
<gene>
    <name evidence="15" type="primary">rne</name>
    <name evidence="18" type="ORF">PH603_09480</name>
</gene>
<feature type="compositionally biased region" description="Basic residues" evidence="16">
    <location>
        <begin position="680"/>
        <end position="694"/>
    </location>
</feature>
<feature type="compositionally biased region" description="Acidic residues" evidence="16">
    <location>
        <begin position="588"/>
        <end position="606"/>
    </location>
</feature>
<feature type="compositionally biased region" description="Basic and acidic residues" evidence="16">
    <location>
        <begin position="812"/>
        <end position="823"/>
    </location>
</feature>
<feature type="compositionally biased region" description="Basic and acidic residues" evidence="16">
    <location>
        <begin position="670"/>
        <end position="679"/>
    </location>
</feature>
<feature type="binding site" evidence="15">
    <location>
        <position position="425"/>
    </location>
    <ligand>
        <name>Mg(2+)</name>
        <dbReference type="ChEBI" id="CHEBI:18420"/>
        <note>catalytic</note>
    </ligand>
</feature>
<organism evidence="18 19">
    <name type="scientific">Gimibacter soli</name>
    <dbReference type="NCBI Taxonomy" id="3024400"/>
    <lineage>
        <taxon>Bacteria</taxon>
        <taxon>Pseudomonadati</taxon>
        <taxon>Pseudomonadota</taxon>
        <taxon>Alphaproteobacteria</taxon>
        <taxon>Kordiimonadales</taxon>
        <taxon>Temperatibacteraceae</taxon>
        <taxon>Gimibacter</taxon>
    </lineage>
</organism>
<evidence type="ECO:0000256" key="6">
    <source>
        <dbReference type="ARBA" id="ARBA00022694"/>
    </source>
</evidence>
<evidence type="ECO:0000256" key="12">
    <source>
        <dbReference type="ARBA" id="ARBA00022842"/>
    </source>
</evidence>
<keyword evidence="13 15" id="KW-0694">RNA-binding</keyword>
<keyword evidence="14 15" id="KW-0472">Membrane</keyword>
<dbReference type="PANTHER" id="PTHR30001:SF1">
    <property type="entry name" value="RIBONUCLEASE E_G-LIKE PROTEIN, CHLOROPLASTIC"/>
    <property type="match status" value="1"/>
</dbReference>
<dbReference type="InterPro" id="IPR003029">
    <property type="entry name" value="S1_domain"/>
</dbReference>
<dbReference type="GO" id="GO:0019843">
    <property type="term" value="F:rRNA binding"/>
    <property type="evidence" value="ECO:0007669"/>
    <property type="project" value="UniProtKB-KW"/>
</dbReference>
<keyword evidence="11 15" id="KW-0378">Hydrolase</keyword>
<feature type="region of interest" description="Required for zinc-mediated homotetramerization and catalytic activity" evidence="15">
    <location>
        <begin position="483"/>
        <end position="486"/>
    </location>
</feature>
<feature type="compositionally biased region" description="Basic and acidic residues" evidence="16">
    <location>
        <begin position="770"/>
        <end position="781"/>
    </location>
</feature>
<evidence type="ECO:0000256" key="16">
    <source>
        <dbReference type="SAM" id="MobiDB-lite"/>
    </source>
</evidence>
<evidence type="ECO:0000256" key="2">
    <source>
        <dbReference type="ARBA" id="ARBA00022475"/>
    </source>
</evidence>
<dbReference type="InterPro" id="IPR004659">
    <property type="entry name" value="RNase_E/G"/>
</dbReference>
<feature type="compositionally biased region" description="Basic residues" evidence="16">
    <location>
        <begin position="864"/>
        <end position="873"/>
    </location>
</feature>
<dbReference type="Pfam" id="PF20833">
    <property type="entry name" value="RNase_E_G_Thio"/>
    <property type="match status" value="1"/>
</dbReference>
<dbReference type="GO" id="GO:0008033">
    <property type="term" value="P:tRNA processing"/>
    <property type="evidence" value="ECO:0007669"/>
    <property type="project" value="UniProtKB-UniRule"/>
</dbReference>
<evidence type="ECO:0000256" key="10">
    <source>
        <dbReference type="ARBA" id="ARBA00022759"/>
    </source>
</evidence>
<dbReference type="EMBL" id="CP116805">
    <property type="protein sequence ID" value="WCL52769.1"/>
    <property type="molecule type" value="Genomic_DNA"/>
</dbReference>
<proteinExistence type="inferred from homology"/>
<feature type="region of interest" description="Disordered" evidence="16">
    <location>
        <begin position="587"/>
        <end position="935"/>
    </location>
</feature>
<keyword evidence="9 15" id="KW-0699">rRNA-binding</keyword>
<evidence type="ECO:0000259" key="17">
    <source>
        <dbReference type="SMART" id="SM00316"/>
    </source>
</evidence>
<feature type="compositionally biased region" description="Low complexity" evidence="16">
    <location>
        <begin position="893"/>
        <end position="906"/>
    </location>
</feature>
<keyword evidence="15" id="KW-0862">Zinc</keyword>
<feature type="compositionally biased region" description="Basic and acidic residues" evidence="16">
    <location>
        <begin position="695"/>
        <end position="704"/>
    </location>
</feature>
<dbReference type="HAMAP" id="MF_00970">
    <property type="entry name" value="RNase_E"/>
    <property type="match status" value="1"/>
</dbReference>
<keyword evidence="7 15" id="KW-0540">Nuclease</keyword>
<comment type="similarity">
    <text evidence="1">Belongs to the RNase E/G family. RNase G subfamily.</text>
</comment>
<feature type="compositionally biased region" description="Basic residues" evidence="16">
    <location>
        <begin position="824"/>
        <end position="835"/>
    </location>
</feature>
<dbReference type="InterPro" id="IPR019307">
    <property type="entry name" value="RNA-bd_AU-1/RNase_E/G"/>
</dbReference>
<evidence type="ECO:0000256" key="8">
    <source>
        <dbReference type="ARBA" id="ARBA00022723"/>
    </source>
</evidence>
<comment type="function">
    <text evidence="15">Endoribonuclease that plays a central role in RNA processing and decay. Required for the maturation of 5S and 16S rRNAs and the majority of tRNAs. Also involved in the degradation of most mRNAs.</text>
</comment>
<feature type="compositionally biased region" description="Basic residues" evidence="16">
    <location>
        <begin position="621"/>
        <end position="631"/>
    </location>
</feature>
<dbReference type="PANTHER" id="PTHR30001">
    <property type="entry name" value="RIBONUCLEASE"/>
    <property type="match status" value="1"/>
</dbReference>
<feature type="compositionally biased region" description="Basic residues" evidence="16">
    <location>
        <begin position="782"/>
        <end position="791"/>
    </location>
</feature>
<feature type="compositionally biased region" description="Basic and acidic residues" evidence="16">
    <location>
        <begin position="632"/>
        <end position="649"/>
    </location>
</feature>
<dbReference type="Pfam" id="PF10150">
    <property type="entry name" value="RNase_E_G"/>
    <property type="match status" value="1"/>
</dbReference>
<dbReference type="RefSeq" id="WP_289502172.1">
    <property type="nucleotide sequence ID" value="NZ_CP116805.1"/>
</dbReference>
<accession>A0AAF0BJ70</accession>
<feature type="binding site" evidence="15">
    <location>
        <position position="486"/>
    </location>
    <ligand>
        <name>Zn(2+)</name>
        <dbReference type="ChEBI" id="CHEBI:29105"/>
        <note>ligand shared between dimeric partners</note>
    </ligand>
</feature>
<dbReference type="GO" id="GO:0006402">
    <property type="term" value="P:mRNA catabolic process"/>
    <property type="evidence" value="ECO:0007669"/>
    <property type="project" value="UniProtKB-UniRule"/>
</dbReference>
<feature type="domain" description="S1 motif" evidence="17">
    <location>
        <begin position="38"/>
        <end position="198"/>
    </location>
</feature>
<dbReference type="Gene3D" id="2.40.50.140">
    <property type="entry name" value="Nucleic acid-binding proteins"/>
    <property type="match status" value="1"/>
</dbReference>
<dbReference type="InterPro" id="IPR048583">
    <property type="entry name" value="RNase_E_G_thioredoxin-like"/>
</dbReference>
<feature type="compositionally biased region" description="Low complexity" evidence="16">
    <location>
        <begin position="795"/>
        <end position="809"/>
    </location>
</feature>
<feature type="compositionally biased region" description="Acidic residues" evidence="16">
    <location>
        <begin position="650"/>
        <end position="669"/>
    </location>
</feature>
<dbReference type="EC" id="3.1.26.12" evidence="15"/>